<dbReference type="PANTHER" id="PTHR30349">
    <property type="entry name" value="PHAGE INTEGRASE-RELATED"/>
    <property type="match status" value="1"/>
</dbReference>
<accession>A0A285S5I2</accession>
<dbReference type="HAMAP" id="MF_01807">
    <property type="entry name" value="Recomb_XerD"/>
    <property type="match status" value="1"/>
</dbReference>
<feature type="active site" evidence="11">
    <location>
        <position position="158"/>
    </location>
</feature>
<comment type="function">
    <text evidence="11">Site-specific tyrosine recombinase, which acts by catalyzing the cutting and rejoining of the recombining DNA molecules. The XerC-XerD complex is essential to convert dimers of the bacterial chromosome into monomers to permit their segregation at cell division. It also contributes to the segregational stability of plasmids.</text>
</comment>
<dbReference type="NCBIfam" id="TIGR02225">
    <property type="entry name" value="recomb_XerD"/>
    <property type="match status" value="1"/>
</dbReference>
<feature type="domain" description="Tyr recombinase" evidence="12">
    <location>
        <begin position="108"/>
        <end position="302"/>
    </location>
</feature>
<gene>
    <name evidence="11" type="primary">xerD</name>
    <name evidence="14" type="ORF">SAMN05421512_103235</name>
</gene>
<dbReference type="SUPFAM" id="SSF56349">
    <property type="entry name" value="DNA breaking-rejoining enzymes"/>
    <property type="match status" value="1"/>
</dbReference>
<dbReference type="InterPro" id="IPR050090">
    <property type="entry name" value="Tyrosine_recombinase_XerCD"/>
</dbReference>
<dbReference type="HAMAP" id="MF_01808">
    <property type="entry name" value="Recomb_XerC_XerD"/>
    <property type="match status" value="1"/>
</dbReference>
<evidence type="ECO:0000256" key="4">
    <source>
        <dbReference type="ARBA" id="ARBA00022490"/>
    </source>
</evidence>
<dbReference type="Proteomes" id="UP000219331">
    <property type="component" value="Unassembled WGS sequence"/>
</dbReference>
<comment type="similarity">
    <text evidence="2 11">Belongs to the 'phage' integrase family. XerD subfamily.</text>
</comment>
<keyword evidence="8 11" id="KW-0238">DNA-binding</keyword>
<dbReference type="InterPro" id="IPR011010">
    <property type="entry name" value="DNA_brk_join_enz"/>
</dbReference>
<evidence type="ECO:0000256" key="10">
    <source>
        <dbReference type="ARBA" id="ARBA00023306"/>
    </source>
</evidence>
<dbReference type="GO" id="GO:0009037">
    <property type="term" value="F:tyrosine-based site-specific recombinase activity"/>
    <property type="evidence" value="ECO:0007669"/>
    <property type="project" value="UniProtKB-UniRule"/>
</dbReference>
<dbReference type="InterPro" id="IPR002104">
    <property type="entry name" value="Integrase_catalytic"/>
</dbReference>
<evidence type="ECO:0000313" key="15">
    <source>
        <dbReference type="Proteomes" id="UP000219331"/>
    </source>
</evidence>
<dbReference type="RefSeq" id="WP_097174337.1">
    <property type="nucleotide sequence ID" value="NZ_OBML01000003.1"/>
</dbReference>
<dbReference type="InterPro" id="IPR011932">
    <property type="entry name" value="Recomb_XerD"/>
</dbReference>
<dbReference type="Gene3D" id="1.10.150.130">
    <property type="match status" value="1"/>
</dbReference>
<dbReference type="NCBIfam" id="NF001399">
    <property type="entry name" value="PRK00283.1"/>
    <property type="match status" value="1"/>
</dbReference>
<keyword evidence="15" id="KW-1185">Reference proteome</keyword>
<evidence type="ECO:0000256" key="8">
    <source>
        <dbReference type="ARBA" id="ARBA00023125"/>
    </source>
</evidence>
<dbReference type="GO" id="GO:0005737">
    <property type="term" value="C:cytoplasm"/>
    <property type="evidence" value="ECO:0007669"/>
    <property type="project" value="UniProtKB-SubCell"/>
</dbReference>
<dbReference type="InterPro" id="IPR023009">
    <property type="entry name" value="Tyrosine_recombinase_XerC/XerD"/>
</dbReference>
<evidence type="ECO:0000256" key="2">
    <source>
        <dbReference type="ARBA" id="ARBA00010450"/>
    </source>
</evidence>
<dbReference type="InterPro" id="IPR013762">
    <property type="entry name" value="Integrase-like_cat_sf"/>
</dbReference>
<dbReference type="STRING" id="538381.GCA_001696535_04346"/>
<keyword evidence="9 11" id="KW-0233">DNA recombination</keyword>
<keyword evidence="6 11" id="KW-0159">Chromosome partition</keyword>
<evidence type="ECO:0000256" key="5">
    <source>
        <dbReference type="ARBA" id="ARBA00022618"/>
    </source>
</evidence>
<dbReference type="CDD" id="cd00798">
    <property type="entry name" value="INT_XerDC_C"/>
    <property type="match status" value="1"/>
</dbReference>
<dbReference type="AlphaFoldDB" id="A0A285S5I2"/>
<dbReference type="GO" id="GO:0051301">
    <property type="term" value="P:cell division"/>
    <property type="evidence" value="ECO:0007669"/>
    <property type="project" value="UniProtKB-KW"/>
</dbReference>
<dbReference type="PROSITE" id="PS51900">
    <property type="entry name" value="CB"/>
    <property type="match status" value="1"/>
</dbReference>
<feature type="active site" description="O-(3'-phospho-DNA)-tyrosine intermediate" evidence="11">
    <location>
        <position position="289"/>
    </location>
</feature>
<sequence length="311" mass="33965">MASDALLIESFLEMLSAERGAADNTLESYRRDLDDFAGFLAARKAAASTASREDVAAYLSDLTRRGYAASSQARRLSALRQFYRHLFADGLRADDPTRTISTPKRRAALPKVLGEEEVDRLLAAARAASEVEGLSAAARLRALRMHALLEVLYATGLRVSELVSLPLSAALRDERLIAVTGKGNKERLVPLGPAAREAMRAYVACRRAEGVYPASRWLFPSHGESGHFTRQAFARDLKDLAVSAGLDPSALSPHVLRHAFASHLLQNGADLRVVQQLLGHADISTTQIYTHVLDERLAALVEGHHPLSRRD</sequence>
<dbReference type="GO" id="GO:0006313">
    <property type="term" value="P:DNA transposition"/>
    <property type="evidence" value="ECO:0007669"/>
    <property type="project" value="UniProtKB-UniRule"/>
</dbReference>
<dbReference type="PROSITE" id="PS51898">
    <property type="entry name" value="TYR_RECOMBINASE"/>
    <property type="match status" value="1"/>
</dbReference>
<keyword evidence="7 11" id="KW-0229">DNA integration</keyword>
<dbReference type="EMBL" id="OBML01000003">
    <property type="protein sequence ID" value="SOC00174.1"/>
    <property type="molecule type" value="Genomic_DNA"/>
</dbReference>
<comment type="subunit">
    <text evidence="11">Forms a cyclic heterotetrameric complex composed of two molecules of XerC and two molecules of XerD.</text>
</comment>
<dbReference type="InterPro" id="IPR004107">
    <property type="entry name" value="Integrase_SAM-like_N"/>
</dbReference>
<feature type="domain" description="Core-binding (CB)" evidence="13">
    <location>
        <begin position="2"/>
        <end position="87"/>
    </location>
</feature>
<evidence type="ECO:0000259" key="13">
    <source>
        <dbReference type="PROSITE" id="PS51900"/>
    </source>
</evidence>
<dbReference type="GO" id="GO:0007059">
    <property type="term" value="P:chromosome segregation"/>
    <property type="evidence" value="ECO:0007669"/>
    <property type="project" value="UniProtKB-UniRule"/>
</dbReference>
<evidence type="ECO:0000256" key="7">
    <source>
        <dbReference type="ARBA" id="ARBA00022908"/>
    </source>
</evidence>
<keyword evidence="5 11" id="KW-0132">Cell division</keyword>
<name>A0A285S5I2_9HYPH</name>
<organism evidence="14 15">
    <name type="scientific">Stappia indica</name>
    <dbReference type="NCBI Taxonomy" id="538381"/>
    <lineage>
        <taxon>Bacteria</taxon>
        <taxon>Pseudomonadati</taxon>
        <taxon>Pseudomonadota</taxon>
        <taxon>Alphaproteobacteria</taxon>
        <taxon>Hyphomicrobiales</taxon>
        <taxon>Stappiaceae</taxon>
        <taxon>Stappia</taxon>
    </lineage>
</organism>
<evidence type="ECO:0000256" key="9">
    <source>
        <dbReference type="ARBA" id="ARBA00023172"/>
    </source>
</evidence>
<feature type="active site" evidence="11">
    <location>
        <position position="280"/>
    </location>
</feature>
<dbReference type="Pfam" id="PF00589">
    <property type="entry name" value="Phage_integrase"/>
    <property type="match status" value="1"/>
</dbReference>
<comment type="subcellular location">
    <subcellularLocation>
        <location evidence="1 11">Cytoplasm</location>
    </subcellularLocation>
</comment>
<feature type="active site" evidence="11">
    <location>
        <position position="254"/>
    </location>
</feature>
<dbReference type="Gene3D" id="1.10.443.10">
    <property type="entry name" value="Intergrase catalytic core"/>
    <property type="match status" value="1"/>
</dbReference>
<evidence type="ECO:0000259" key="12">
    <source>
        <dbReference type="PROSITE" id="PS51898"/>
    </source>
</evidence>
<dbReference type="OrthoDB" id="9801717at2"/>
<evidence type="ECO:0000313" key="14">
    <source>
        <dbReference type="EMBL" id="SOC00174.1"/>
    </source>
</evidence>
<feature type="active site" evidence="11">
    <location>
        <position position="257"/>
    </location>
</feature>
<dbReference type="PANTHER" id="PTHR30349:SF90">
    <property type="entry name" value="TYROSINE RECOMBINASE XERD"/>
    <property type="match status" value="1"/>
</dbReference>
<dbReference type="InterPro" id="IPR044068">
    <property type="entry name" value="CB"/>
</dbReference>
<dbReference type="Pfam" id="PF02899">
    <property type="entry name" value="Phage_int_SAM_1"/>
    <property type="match status" value="1"/>
</dbReference>
<proteinExistence type="inferred from homology"/>
<feature type="active site" evidence="11">
    <location>
        <position position="182"/>
    </location>
</feature>
<evidence type="ECO:0000256" key="11">
    <source>
        <dbReference type="HAMAP-Rule" id="MF_01807"/>
    </source>
</evidence>
<dbReference type="InterPro" id="IPR010998">
    <property type="entry name" value="Integrase_recombinase_N"/>
</dbReference>
<evidence type="ECO:0000256" key="3">
    <source>
        <dbReference type="ARBA" id="ARBA00015810"/>
    </source>
</evidence>
<reference evidence="14 15" key="1">
    <citation type="submission" date="2017-08" db="EMBL/GenBank/DDBJ databases">
        <authorList>
            <person name="de Groot N.N."/>
        </authorList>
    </citation>
    <scope>NUCLEOTIDE SEQUENCE [LARGE SCALE GENOMIC DNA]</scope>
    <source>
        <strain evidence="14 15">USBA 352</strain>
    </source>
</reference>
<keyword evidence="10 11" id="KW-0131">Cell cycle</keyword>
<protein>
    <recommendedName>
        <fullName evidence="3 11">Tyrosine recombinase XerD</fullName>
    </recommendedName>
</protein>
<evidence type="ECO:0000256" key="1">
    <source>
        <dbReference type="ARBA" id="ARBA00004496"/>
    </source>
</evidence>
<evidence type="ECO:0000256" key="6">
    <source>
        <dbReference type="ARBA" id="ARBA00022829"/>
    </source>
</evidence>
<keyword evidence="4 11" id="KW-0963">Cytoplasm</keyword>
<dbReference type="GO" id="GO:0003677">
    <property type="term" value="F:DNA binding"/>
    <property type="evidence" value="ECO:0007669"/>
    <property type="project" value="UniProtKB-UniRule"/>
</dbReference>